<feature type="non-terminal residue" evidence="1">
    <location>
        <position position="1"/>
    </location>
</feature>
<reference evidence="1 2" key="1">
    <citation type="submission" date="2018-05" db="EMBL/GenBank/DDBJ databases">
        <title>Flavobacterium sp. strain IMCC34758, incomplete genome.</title>
        <authorList>
            <person name="Joung Y."/>
        </authorList>
    </citation>
    <scope>NUCLEOTIDE SEQUENCE [LARGE SCALE GENOMIC DNA]</scope>
    <source>
        <strain evidence="1 2">IMCC34758</strain>
    </source>
</reference>
<organism evidence="1 2">
    <name type="scientific">Flavobacterium hydrophilum</name>
    <dbReference type="NCBI Taxonomy" id="2211445"/>
    <lineage>
        <taxon>Bacteria</taxon>
        <taxon>Pseudomonadati</taxon>
        <taxon>Bacteroidota</taxon>
        <taxon>Flavobacteriia</taxon>
        <taxon>Flavobacteriales</taxon>
        <taxon>Flavobacteriaceae</taxon>
        <taxon>Flavobacterium</taxon>
    </lineage>
</organism>
<dbReference type="RefSeq" id="WP_133249534.1">
    <property type="nucleotide sequence ID" value="NZ_QJHL01000003.1"/>
</dbReference>
<evidence type="ECO:0000313" key="1">
    <source>
        <dbReference type="EMBL" id="PXY44369.1"/>
    </source>
</evidence>
<dbReference type="OrthoDB" id="607469at2"/>
<evidence type="ECO:0008006" key="3">
    <source>
        <dbReference type="Google" id="ProtNLM"/>
    </source>
</evidence>
<keyword evidence="2" id="KW-1185">Reference proteome</keyword>
<dbReference type="EMBL" id="QJHL01000003">
    <property type="protein sequence ID" value="PXY44369.1"/>
    <property type="molecule type" value="Genomic_DNA"/>
</dbReference>
<accession>A0A2V4BZC9</accession>
<name>A0A2V4BZC9_9FLAO</name>
<dbReference type="Proteomes" id="UP000247681">
    <property type="component" value="Unassembled WGS sequence"/>
</dbReference>
<dbReference type="InterPro" id="IPR026341">
    <property type="entry name" value="T9SS_type_B"/>
</dbReference>
<sequence>VNTLVVSDNGTDQIIAYSVKDANGCIVNGSTTVNRYLPLTDMDLSATPIYCNTSGTVATVTVNSVTGGIAPYTYEIILPASAVTAPSATNSFNNLSPGIYVVKVTSSNGCSITESIDVKEADKIAAVHQIVKHVYCKGGNTGAVNFTVSDYITTGNYTFSLTIGATTVNSFTQNGDVINYTDLIAGNYTFTVIDAVSGCQNPINFTIEEPVDALSSTSVATNINCNEDNATITVTANGGTAPYRYAVAKAGDPAPTTGFVTNNQLVVDTNNGVDLNWIVYVLDSNNCNANNPQPIELDANPIIVDAVPTHCPSLTGTYDITVTATGFNTALLYDVDGQGFGTSNVLTVNTPGLHNVTVKDANGCLSTVVPVTIMQPLILTPTVTTSPSCDDGDGVVAVATTGGSGNYEYKIDTGIYGAIVPPFTGVASGTHTIYVRDITTNCEVSASIELKPATQITGFKLTPTPVSCNDVSDGSITASMDTPAPGVNDNPKYTYSLDGGNTRQDSPVFTGLAGGDYNVTVISERGCKETLSVTVGEPGPIAVSSVTGLQFACNGTVFSNAATITVNTVTGGSGTYTYEFIKNGTQVQIGTSNTYTEYDLSGGSYTVNVYDGNRCMGTYASAITINPYIKLDNINVVKTAVTCTNPESITATAVDASGTVIAGVQYTLTDVSGAITFTPNTTGNFTGLTVGEYIITAVNPATGCSIQKAHYVNEPNTFHLQAVKTDVLCYGSDSGTATITLIDNIGNPDEAGRFNYTVSLLGAVVRSGTSITAGPLTLSNLIAGEYTVSATLIDSPFCTVTTPFTISQPDAALEISKIVSPITCVSGNNDGRIVATAIGGWAGGYEYKLVNSAGTIISDWSAINDFPNLTAETYTVSVRDTKGCPVSSDAKLEIPTPIVVTATPDMTIVPCYGATSATITATNVTGGEGINRTYTLNRIISPTEVISSGPQASPSFSGLGEGTYSITVTDGFTCSGTSAEISITEPTIIEPLLVHSGNATCLTQDTLTLSAIGGTGPYTYSADPNFATGVNSFTASIPATFNVLPGEYKYYVKDANGCVGFVSNGITVPELPELDIKVDVLNAVINCKGDATGVIVATATGGLGNYVYTLLINGTTTIVQGPKADGNFADLPAGDYIVIVESGLDCKKPSAVIPITEPTDVFESTKDVTNVTCNGNKDGKVVITTTGGTGAIYAISPFMNQFFDDGIFTNLEPGSYTVLVQDPSTGCRHFVDFTITEPTSIYAEITPNSIQPEQCKGEKNGSFEIDIKGGTAPYSISLDAKNGPYVLIDGPYDSITGVQQYPFENLSGGNHTVFVKDAKGCTYEISVPMDEAVELNPTNMVTYDCVNNANANMVTIDPGYDDHSQIDYSIDGGATIQQSNIFTNLAPAKYSVRVRHTNGCFEYTNFEIKAIAPLTLALSAGQPEMNIISVTASGGSPAYEYSFNGEDFTSSNKYKIYKSGDYKVIVRDQNGCTSELIVPMTYIDVCIPNYFAPNGSAPNNEWGPGCTNIYNNLEFAIFDRYGRQIAKYRYGQKWDGKYNGEELPTGDYWYVLKLNDKKDDREFVGHFTLYR</sequence>
<dbReference type="NCBIfam" id="TIGR04131">
    <property type="entry name" value="Bac_Flav_CTERM"/>
    <property type="match status" value="1"/>
</dbReference>
<proteinExistence type="predicted"/>
<dbReference type="Pfam" id="PF13573">
    <property type="entry name" value="SprB"/>
    <property type="match status" value="5"/>
</dbReference>
<comment type="caution">
    <text evidence="1">The sequence shown here is derived from an EMBL/GenBank/DDBJ whole genome shotgun (WGS) entry which is preliminary data.</text>
</comment>
<dbReference type="InterPro" id="IPR025667">
    <property type="entry name" value="SprB_repeat"/>
</dbReference>
<protein>
    <recommendedName>
        <fullName evidence="3">T9SS type B sorting domain-containing protein</fullName>
    </recommendedName>
</protein>
<gene>
    <name evidence="1" type="ORF">DMB68_12940</name>
</gene>
<dbReference type="Pfam" id="PF13585">
    <property type="entry name" value="CHU_C"/>
    <property type="match status" value="1"/>
</dbReference>
<evidence type="ECO:0000313" key="2">
    <source>
        <dbReference type="Proteomes" id="UP000247681"/>
    </source>
</evidence>